<evidence type="ECO:0000256" key="9">
    <source>
        <dbReference type="ARBA" id="ARBA00022989"/>
    </source>
</evidence>
<evidence type="ECO:0000256" key="5">
    <source>
        <dbReference type="ARBA" id="ARBA00022692"/>
    </source>
</evidence>
<dbReference type="GO" id="GO:0015012">
    <property type="term" value="P:heparan sulfate proteoglycan biosynthetic process"/>
    <property type="evidence" value="ECO:0007669"/>
    <property type="project" value="TreeGrafter"/>
</dbReference>
<dbReference type="RefSeq" id="WP_332863373.1">
    <property type="nucleotide sequence ID" value="NZ_JBAFSM010000003.1"/>
</dbReference>
<dbReference type="EMBL" id="JBAFSM010000003">
    <property type="protein sequence ID" value="MEG3435921.1"/>
    <property type="molecule type" value="Genomic_DNA"/>
</dbReference>
<keyword evidence="5" id="KW-0812">Transmembrane</keyword>
<evidence type="ECO:0000256" key="13">
    <source>
        <dbReference type="ARBA" id="ARBA00023180"/>
    </source>
</evidence>
<keyword evidence="7" id="KW-0256">Endoplasmic reticulum</keyword>
<organism evidence="15 16">
    <name type="scientific">Pannus brasiliensis CCIBt3594</name>
    <dbReference type="NCBI Taxonomy" id="1427578"/>
    <lineage>
        <taxon>Bacteria</taxon>
        <taxon>Bacillati</taxon>
        <taxon>Cyanobacteriota</taxon>
        <taxon>Cyanophyceae</taxon>
        <taxon>Oscillatoriophycideae</taxon>
        <taxon>Chroococcales</taxon>
        <taxon>Microcystaceae</taxon>
        <taxon>Pannus</taxon>
    </lineage>
</organism>
<dbReference type="AlphaFoldDB" id="A0AAW9QRJ1"/>
<dbReference type="GO" id="GO:0016020">
    <property type="term" value="C:membrane"/>
    <property type="evidence" value="ECO:0007669"/>
    <property type="project" value="InterPro"/>
</dbReference>
<evidence type="ECO:0000256" key="11">
    <source>
        <dbReference type="ARBA" id="ARBA00023136"/>
    </source>
</evidence>
<protein>
    <recommendedName>
        <fullName evidence="14">Peptide O-xylosyltransferase</fullName>
    </recommendedName>
</protein>
<keyword evidence="13" id="KW-0325">Glycoprotein</keyword>
<dbReference type="GO" id="GO:0030158">
    <property type="term" value="F:protein xylosyltransferase activity"/>
    <property type="evidence" value="ECO:0007669"/>
    <property type="project" value="InterPro"/>
</dbReference>
<evidence type="ECO:0000256" key="10">
    <source>
        <dbReference type="ARBA" id="ARBA00023034"/>
    </source>
</evidence>
<keyword evidence="4" id="KW-0808">Transferase</keyword>
<evidence type="ECO:0000256" key="12">
    <source>
        <dbReference type="ARBA" id="ARBA00023157"/>
    </source>
</evidence>
<dbReference type="InterPro" id="IPR003406">
    <property type="entry name" value="Glyco_trans_14"/>
</dbReference>
<evidence type="ECO:0000256" key="2">
    <source>
        <dbReference type="ARBA" id="ARBA00004648"/>
    </source>
</evidence>
<dbReference type="GO" id="GO:0046872">
    <property type="term" value="F:metal ion binding"/>
    <property type="evidence" value="ECO:0007669"/>
    <property type="project" value="UniProtKB-KW"/>
</dbReference>
<evidence type="ECO:0000256" key="7">
    <source>
        <dbReference type="ARBA" id="ARBA00022824"/>
    </source>
</evidence>
<evidence type="ECO:0000256" key="4">
    <source>
        <dbReference type="ARBA" id="ARBA00022679"/>
    </source>
</evidence>
<comment type="caution">
    <text evidence="15">The sequence shown here is derived from an EMBL/GenBank/DDBJ whole genome shotgun (WGS) entry which is preliminary data.</text>
</comment>
<keyword evidence="11" id="KW-0472">Membrane</keyword>
<sequence length="328" mass="38644">MPKVLYLILAHGNPEQLLRLVKALRTGSSRSPILIHYDFHHSRYPFDPEVFERFENARVLRDPVAVEWGGFSLVEAILHGMERAIAGGPDFDWVSVLSAQDYPIQPIDRIERFLQDTDRDGFLEYFRADDPPEIPSEFGLRWLKKTGIERYYYQYRPLPSTTPRILKRLFFHLDRLTEWQPFFRFPIARGEVFYGTRSPRPPFDRTFQCYAGSSWFTISRECVLYLLEFARKNPDLAEYYRRTLHSDESFFQTVLINSRKFNIVNDNLRFIPWNRASSSHPSILQIQDLDRLLASGKHFARKFDLAVDEQILDALDRELASDRIVSEI</sequence>
<dbReference type="GO" id="GO:0050650">
    <property type="term" value="P:chondroitin sulfate proteoglycan biosynthetic process"/>
    <property type="evidence" value="ECO:0007669"/>
    <property type="project" value="TreeGrafter"/>
</dbReference>
<dbReference type="PANTHER" id="PTHR46025:SF3">
    <property type="entry name" value="XYLOSYLTRANSFERASE OXT"/>
    <property type="match status" value="1"/>
</dbReference>
<evidence type="ECO:0000313" key="15">
    <source>
        <dbReference type="EMBL" id="MEG3435921.1"/>
    </source>
</evidence>
<proteinExistence type="predicted"/>
<evidence type="ECO:0000256" key="6">
    <source>
        <dbReference type="ARBA" id="ARBA00022723"/>
    </source>
</evidence>
<keyword evidence="12" id="KW-1015">Disulfide bond</keyword>
<dbReference type="Pfam" id="PF02485">
    <property type="entry name" value="Branch"/>
    <property type="match status" value="2"/>
</dbReference>
<keyword evidence="6" id="KW-0479">Metal-binding</keyword>
<keyword evidence="9" id="KW-1133">Transmembrane helix</keyword>
<keyword evidence="10" id="KW-0333">Golgi apparatus</keyword>
<reference evidence="15 16" key="1">
    <citation type="submission" date="2024-01" db="EMBL/GenBank/DDBJ databases">
        <title>Genomic insights into the taxonomy and metabolism of the cyanobacterium Pannus brasiliensis CCIBt3594.</title>
        <authorList>
            <person name="Machado M."/>
            <person name="Botero N.B."/>
            <person name="Andreote A.P.D."/>
            <person name="Feitosa A.M.T."/>
            <person name="Popin R."/>
            <person name="Sivonen K."/>
            <person name="Fiore M.F."/>
        </authorList>
    </citation>
    <scope>NUCLEOTIDE SEQUENCE [LARGE SCALE GENOMIC DNA]</scope>
    <source>
        <strain evidence="15 16">CCIBt3594</strain>
    </source>
</reference>
<keyword evidence="16" id="KW-1185">Reference proteome</keyword>
<dbReference type="PANTHER" id="PTHR46025">
    <property type="entry name" value="XYLOSYLTRANSFERASE OXT"/>
    <property type="match status" value="1"/>
</dbReference>
<evidence type="ECO:0000256" key="8">
    <source>
        <dbReference type="ARBA" id="ARBA00022968"/>
    </source>
</evidence>
<keyword evidence="3" id="KW-0328">Glycosyltransferase</keyword>
<dbReference type="Proteomes" id="UP001328733">
    <property type="component" value="Unassembled WGS sequence"/>
</dbReference>
<keyword evidence="8" id="KW-0735">Signal-anchor</keyword>
<accession>A0AAW9QRJ1</accession>
<dbReference type="InterPro" id="IPR043538">
    <property type="entry name" value="XYLT"/>
</dbReference>
<evidence type="ECO:0000256" key="14">
    <source>
        <dbReference type="ARBA" id="ARBA00042865"/>
    </source>
</evidence>
<gene>
    <name evidence="15" type="ORF">V0288_02215</name>
</gene>
<evidence type="ECO:0000256" key="1">
    <source>
        <dbReference type="ARBA" id="ARBA00004323"/>
    </source>
</evidence>
<evidence type="ECO:0000256" key="3">
    <source>
        <dbReference type="ARBA" id="ARBA00022676"/>
    </source>
</evidence>
<comment type="subcellular location">
    <subcellularLocation>
        <location evidence="2">Endoplasmic reticulum membrane</location>
        <topology evidence="2">Single-pass type II membrane protein</topology>
    </subcellularLocation>
    <subcellularLocation>
        <location evidence="1">Golgi apparatus membrane</location>
        <topology evidence="1">Single-pass type II membrane protein</topology>
    </subcellularLocation>
</comment>
<evidence type="ECO:0000313" key="16">
    <source>
        <dbReference type="Proteomes" id="UP001328733"/>
    </source>
</evidence>
<name>A0AAW9QRJ1_9CHRO</name>